<dbReference type="AlphaFoldDB" id="A0A1A0HAH9"/>
<dbReference type="PANTHER" id="PTHR10794:SF63">
    <property type="entry name" value="ALPHA_BETA HYDROLASE 1, ISOFORM A"/>
    <property type="match status" value="1"/>
</dbReference>
<keyword evidence="2" id="KW-0719">Serine esterase</keyword>
<feature type="active site" description="Charge relay system" evidence="4">
    <location>
        <position position="373"/>
    </location>
</feature>
<dbReference type="InterPro" id="IPR000952">
    <property type="entry name" value="AB_hydrolase_4_CS"/>
</dbReference>
<evidence type="ECO:0000256" key="5">
    <source>
        <dbReference type="SAM" id="MobiDB-lite"/>
    </source>
</evidence>
<dbReference type="InterPro" id="IPR012020">
    <property type="entry name" value="ABHD4"/>
</dbReference>
<keyword evidence="3 7" id="KW-0378">Hydrolase</keyword>
<dbReference type="GO" id="GO:0004806">
    <property type="term" value="F:triacylglycerol lipase activity"/>
    <property type="evidence" value="ECO:0007669"/>
    <property type="project" value="EnsemblFungi"/>
</dbReference>
<dbReference type="RefSeq" id="XP_018711393.1">
    <property type="nucleotide sequence ID" value="XM_018854656.1"/>
</dbReference>
<proteinExistence type="inferred from homology"/>
<accession>A0A1A0HAH9</accession>
<dbReference type="PIRSF" id="PIRSF005211">
    <property type="entry name" value="Ab_hydro_YheT"/>
    <property type="match status" value="1"/>
</dbReference>
<dbReference type="EMBL" id="LXTC01000003">
    <property type="protein sequence ID" value="OBA20883.1"/>
    <property type="molecule type" value="Genomic_DNA"/>
</dbReference>
<feature type="active site" description="Charge relay system" evidence="4">
    <location>
        <position position="237"/>
    </location>
</feature>
<protein>
    <submittedName>
        <fullName evidence="7">AB-hydrolase YheT</fullName>
    </submittedName>
</protein>
<gene>
    <name evidence="7" type="ORF">METBIDRAFT_165340</name>
</gene>
<dbReference type="STRING" id="869754.A0A1A0HAH9"/>
<dbReference type="GO" id="GO:0051792">
    <property type="term" value="P:medium-chain fatty acid biosynthetic process"/>
    <property type="evidence" value="ECO:0007669"/>
    <property type="project" value="EnsemblFungi"/>
</dbReference>
<reference evidence="7 8" key="1">
    <citation type="submission" date="2016-05" db="EMBL/GenBank/DDBJ databases">
        <title>Comparative genomics of biotechnologically important yeasts.</title>
        <authorList>
            <consortium name="DOE Joint Genome Institute"/>
            <person name="Riley R."/>
            <person name="Haridas S."/>
            <person name="Wolfe K.H."/>
            <person name="Lopes M.R."/>
            <person name="Hittinger C.T."/>
            <person name="Goker M."/>
            <person name="Salamov A."/>
            <person name="Wisecaver J."/>
            <person name="Long T.M."/>
            <person name="Aerts A.L."/>
            <person name="Barry K."/>
            <person name="Choi C."/>
            <person name="Clum A."/>
            <person name="Coughlan A.Y."/>
            <person name="Deshpande S."/>
            <person name="Douglass A.P."/>
            <person name="Hanson S.J."/>
            <person name="Klenk H.-P."/>
            <person name="LaButti K."/>
            <person name="Lapidus A."/>
            <person name="Lindquist E."/>
            <person name="Lipzen A."/>
            <person name="Meier-kolthoff J.P."/>
            <person name="Ohm R.A."/>
            <person name="Otillar R.P."/>
            <person name="Pangilinan J."/>
            <person name="Peng Y."/>
            <person name="Rokas A."/>
            <person name="Rosa C.A."/>
            <person name="Scheuner C."/>
            <person name="Sibirny A.A."/>
            <person name="Slot J.C."/>
            <person name="Stielow J.B."/>
            <person name="Sun H."/>
            <person name="Kurtzman C.P."/>
            <person name="Blackwell M."/>
            <person name="Grigoriev I.V."/>
            <person name="Jeffries T.W."/>
        </authorList>
    </citation>
    <scope>NUCLEOTIDE SEQUENCE [LARGE SCALE GENOMIC DNA]</scope>
    <source>
        <strain evidence="7 8">NRRL YB-4993</strain>
    </source>
</reference>
<dbReference type="PANTHER" id="PTHR10794">
    <property type="entry name" value="ABHYDROLASE DOMAIN-CONTAINING PROTEIN"/>
    <property type="match status" value="1"/>
</dbReference>
<dbReference type="GO" id="GO:0008126">
    <property type="term" value="F:acetylesterase activity"/>
    <property type="evidence" value="ECO:0007669"/>
    <property type="project" value="TreeGrafter"/>
</dbReference>
<feature type="domain" description="AB hydrolase-1" evidence="6">
    <location>
        <begin position="155"/>
        <end position="402"/>
    </location>
</feature>
<sequence>MSGFFKSKVSSVGPKQPATYHKGQTTKTLEEIIAGVAPELSPGYSFYVNPLLSSGHSQTAYTALNKFENIDKVHYKRMVYQVESDKRFYEVKGDKMPYDRWEGQSTIAVDYVVGDEACDAGHEQFRPASQKYELPPRTEFMNPAHEQALLDNEKPLVVALHGLAGGSFESYLRAFMVRVTGGHGFDGLVLNARGCANHTITSPQLFCGLWTNDLRYLINEHIRRKWPQKKIFLIGFSLGGAIIANYLGQEGPDAYENLKGAAVMGSPWDFPQASAALVDNFLGSKIYSPKMCQNLLRLLDQHYDDSLHLEDIIAKYKREPEAFRLQNLRDFDDAFTSQLFGFNSAQEYYRHASPDQRLLNVRVPTLIVSSADDPIVGGKTVPVSEVSLNPYTHMVVTSVGGHLGWFDIRFNRWYAEPLARVFEEWSTWDVERIPEEALPRATHGSWRHDRIVL</sequence>
<evidence type="ECO:0000256" key="3">
    <source>
        <dbReference type="ARBA" id="ARBA00022801"/>
    </source>
</evidence>
<dbReference type="Proteomes" id="UP000092555">
    <property type="component" value="Unassembled WGS sequence"/>
</dbReference>
<evidence type="ECO:0000256" key="4">
    <source>
        <dbReference type="PIRSR" id="PIRSR005211-1"/>
    </source>
</evidence>
<dbReference type="InterPro" id="IPR050960">
    <property type="entry name" value="AB_hydrolase_4_sf"/>
</dbReference>
<feature type="active site" description="Charge relay system" evidence="4">
    <location>
        <position position="402"/>
    </location>
</feature>
<keyword evidence="8" id="KW-1185">Reference proteome</keyword>
<dbReference type="GO" id="GO:0051793">
    <property type="term" value="P:medium-chain fatty acid catabolic process"/>
    <property type="evidence" value="ECO:0007669"/>
    <property type="project" value="TreeGrafter"/>
</dbReference>
<organism evidence="7 8">
    <name type="scientific">Metschnikowia bicuspidata var. bicuspidata NRRL YB-4993</name>
    <dbReference type="NCBI Taxonomy" id="869754"/>
    <lineage>
        <taxon>Eukaryota</taxon>
        <taxon>Fungi</taxon>
        <taxon>Dikarya</taxon>
        <taxon>Ascomycota</taxon>
        <taxon>Saccharomycotina</taxon>
        <taxon>Pichiomycetes</taxon>
        <taxon>Metschnikowiaceae</taxon>
        <taxon>Metschnikowia</taxon>
    </lineage>
</organism>
<comment type="caution">
    <text evidence="7">The sequence shown here is derived from an EMBL/GenBank/DDBJ whole genome shotgun (WGS) entry which is preliminary data.</text>
</comment>
<feature type="region of interest" description="Disordered" evidence="5">
    <location>
        <begin position="1"/>
        <end position="23"/>
    </location>
</feature>
<evidence type="ECO:0000256" key="1">
    <source>
        <dbReference type="ARBA" id="ARBA00010884"/>
    </source>
</evidence>
<dbReference type="OrthoDB" id="5954035at2759"/>
<dbReference type="Gene3D" id="3.40.50.1820">
    <property type="entry name" value="alpha/beta hydrolase"/>
    <property type="match status" value="1"/>
</dbReference>
<dbReference type="InterPro" id="IPR029058">
    <property type="entry name" value="AB_hydrolase_fold"/>
</dbReference>
<dbReference type="GO" id="GO:0047372">
    <property type="term" value="F:monoacylglycerol lipase activity"/>
    <property type="evidence" value="ECO:0007669"/>
    <property type="project" value="EnsemblFungi"/>
</dbReference>
<evidence type="ECO:0000259" key="6">
    <source>
        <dbReference type="Pfam" id="PF00561"/>
    </source>
</evidence>
<evidence type="ECO:0000313" key="7">
    <source>
        <dbReference type="EMBL" id="OBA20883.1"/>
    </source>
</evidence>
<comment type="similarity">
    <text evidence="1">Belongs to the AB hydrolase superfamily. AB hydrolase 4 family.</text>
</comment>
<name>A0A1A0HAH9_9ASCO</name>
<dbReference type="Pfam" id="PF00561">
    <property type="entry name" value="Abhydrolase_1"/>
    <property type="match status" value="1"/>
</dbReference>
<dbReference type="GO" id="GO:0006641">
    <property type="term" value="P:triglyceride metabolic process"/>
    <property type="evidence" value="ECO:0007669"/>
    <property type="project" value="EnsemblFungi"/>
</dbReference>
<dbReference type="SUPFAM" id="SSF53474">
    <property type="entry name" value="alpha/beta-Hydrolases"/>
    <property type="match status" value="1"/>
</dbReference>
<evidence type="ECO:0000256" key="2">
    <source>
        <dbReference type="ARBA" id="ARBA00022487"/>
    </source>
</evidence>
<dbReference type="InterPro" id="IPR000073">
    <property type="entry name" value="AB_hydrolase_1"/>
</dbReference>
<dbReference type="GeneID" id="30027632"/>
<dbReference type="PROSITE" id="PS01133">
    <property type="entry name" value="UPF0017"/>
    <property type="match status" value="1"/>
</dbReference>
<evidence type="ECO:0000313" key="8">
    <source>
        <dbReference type="Proteomes" id="UP000092555"/>
    </source>
</evidence>